<dbReference type="Gene3D" id="3.30.559.10">
    <property type="entry name" value="Chloramphenicol acetyltransferase-like domain"/>
    <property type="match status" value="1"/>
</dbReference>
<evidence type="ECO:0000313" key="3">
    <source>
        <dbReference type="EMBL" id="KGN57758.1"/>
    </source>
</evidence>
<reference evidence="3 4" key="1">
    <citation type="journal article" date="2009" name="Nat. Genet.">
        <title>The genome of the cucumber, Cucumis sativus L.</title>
        <authorList>
            <person name="Huang S."/>
            <person name="Li R."/>
            <person name="Zhang Z."/>
            <person name="Li L."/>
            <person name="Gu X."/>
            <person name="Fan W."/>
            <person name="Lucas W.J."/>
            <person name="Wang X."/>
            <person name="Xie B."/>
            <person name="Ni P."/>
            <person name="Ren Y."/>
            <person name="Zhu H."/>
            <person name="Li J."/>
            <person name="Lin K."/>
            <person name="Jin W."/>
            <person name="Fei Z."/>
            <person name="Li G."/>
            <person name="Staub J."/>
            <person name="Kilian A."/>
            <person name="van der Vossen E.A."/>
            <person name="Wu Y."/>
            <person name="Guo J."/>
            <person name="He J."/>
            <person name="Jia Z."/>
            <person name="Ren Y."/>
            <person name="Tian G."/>
            <person name="Lu Y."/>
            <person name="Ruan J."/>
            <person name="Qian W."/>
            <person name="Wang M."/>
            <person name="Huang Q."/>
            <person name="Li B."/>
            <person name="Xuan Z."/>
            <person name="Cao J."/>
            <person name="Asan"/>
            <person name="Wu Z."/>
            <person name="Zhang J."/>
            <person name="Cai Q."/>
            <person name="Bai Y."/>
            <person name="Zhao B."/>
            <person name="Han Y."/>
            <person name="Li Y."/>
            <person name="Li X."/>
            <person name="Wang S."/>
            <person name="Shi Q."/>
            <person name="Liu S."/>
            <person name="Cho W.K."/>
            <person name="Kim J.Y."/>
            <person name="Xu Y."/>
            <person name="Heller-Uszynska K."/>
            <person name="Miao H."/>
            <person name="Cheng Z."/>
            <person name="Zhang S."/>
            <person name="Wu J."/>
            <person name="Yang Y."/>
            <person name="Kang H."/>
            <person name="Li M."/>
            <person name="Liang H."/>
            <person name="Ren X."/>
            <person name="Shi Z."/>
            <person name="Wen M."/>
            <person name="Jian M."/>
            <person name="Yang H."/>
            <person name="Zhang G."/>
            <person name="Yang Z."/>
            <person name="Chen R."/>
            <person name="Liu S."/>
            <person name="Li J."/>
            <person name="Ma L."/>
            <person name="Liu H."/>
            <person name="Zhou Y."/>
            <person name="Zhao J."/>
            <person name="Fang X."/>
            <person name="Li G."/>
            <person name="Fang L."/>
            <person name="Li Y."/>
            <person name="Liu D."/>
            <person name="Zheng H."/>
            <person name="Zhang Y."/>
            <person name="Qin N."/>
            <person name="Li Z."/>
            <person name="Yang G."/>
            <person name="Yang S."/>
            <person name="Bolund L."/>
            <person name="Kristiansen K."/>
            <person name="Zheng H."/>
            <person name="Li S."/>
            <person name="Zhang X."/>
            <person name="Yang H."/>
            <person name="Wang J."/>
            <person name="Sun R."/>
            <person name="Zhang B."/>
            <person name="Jiang S."/>
            <person name="Wang J."/>
            <person name="Du Y."/>
            <person name="Li S."/>
        </authorList>
    </citation>
    <scope>NUCLEOTIDE SEQUENCE [LARGE SCALE GENOMIC DNA]</scope>
    <source>
        <strain evidence="4">cv. 9930</strain>
    </source>
</reference>
<evidence type="ECO:0000256" key="2">
    <source>
        <dbReference type="ARBA" id="ARBA00023315"/>
    </source>
</evidence>
<sequence length="173" mass="18678">MGYTWVCASAVADEDITIAVTVDARGRLDPPLPATYFGNYVVGRSTALKRGKLFGENGVIAAVETISEMIKSLKEEGPLKGAENWVLLMTQTVVNSDYKLISTTGSPRFEVYSVDFGWGKPEKVEVVSINRTGAVCISESRDGGGVELGWTAKRDVMENFAKLFAGRSSTTLS</sequence>
<name>A0A0A0L7H4_CUCSA</name>
<gene>
    <name evidence="3" type="ORF">Csa_3G280970</name>
</gene>
<evidence type="ECO:0000256" key="1">
    <source>
        <dbReference type="ARBA" id="ARBA00022679"/>
    </source>
</evidence>
<keyword evidence="2" id="KW-0012">Acyltransferase</keyword>
<evidence type="ECO:0000313" key="4">
    <source>
        <dbReference type="Proteomes" id="UP000029981"/>
    </source>
</evidence>
<reference evidence="3 4" key="4">
    <citation type="journal article" date="2011" name="BMC Genomics">
        <title>RNA-Seq improves annotation of protein-coding genes in the cucumber genome.</title>
        <authorList>
            <person name="Li Z."/>
            <person name="Zhang Z."/>
            <person name="Yan P."/>
            <person name="Huang S."/>
            <person name="Fei Z."/>
            <person name="Lin K."/>
        </authorList>
    </citation>
    <scope>NUCLEOTIDE SEQUENCE [LARGE SCALE GENOMIC DNA]</scope>
    <source>
        <strain evidence="4">cv. 9930</strain>
    </source>
</reference>
<evidence type="ECO:0008006" key="5">
    <source>
        <dbReference type="Google" id="ProtNLM"/>
    </source>
</evidence>
<organism evidence="3 4">
    <name type="scientific">Cucumis sativus</name>
    <name type="common">Cucumber</name>
    <dbReference type="NCBI Taxonomy" id="3659"/>
    <lineage>
        <taxon>Eukaryota</taxon>
        <taxon>Viridiplantae</taxon>
        <taxon>Streptophyta</taxon>
        <taxon>Embryophyta</taxon>
        <taxon>Tracheophyta</taxon>
        <taxon>Spermatophyta</taxon>
        <taxon>Magnoliopsida</taxon>
        <taxon>eudicotyledons</taxon>
        <taxon>Gunneridae</taxon>
        <taxon>Pentapetalae</taxon>
        <taxon>rosids</taxon>
        <taxon>fabids</taxon>
        <taxon>Cucurbitales</taxon>
        <taxon>Cucurbitaceae</taxon>
        <taxon>Benincaseae</taxon>
        <taxon>Cucumis</taxon>
    </lineage>
</organism>
<reference evidence="3 4" key="3">
    <citation type="journal article" date="2010" name="BMC Genomics">
        <title>Transcriptome sequencing and comparative analysis of cucumber flowers with different sex types.</title>
        <authorList>
            <person name="Guo S."/>
            <person name="Zheng Y."/>
            <person name="Joung J.G."/>
            <person name="Liu S."/>
            <person name="Zhang Z."/>
            <person name="Crasta O.R."/>
            <person name="Sobral B.W."/>
            <person name="Xu Y."/>
            <person name="Huang S."/>
            <person name="Fei Z."/>
        </authorList>
    </citation>
    <scope>NUCLEOTIDE SEQUENCE [LARGE SCALE GENOMIC DNA]</scope>
    <source>
        <strain evidence="4">cv. 9930</strain>
    </source>
</reference>
<dbReference type="SUPFAM" id="SSF52777">
    <property type="entry name" value="CoA-dependent acyltransferases"/>
    <property type="match status" value="1"/>
</dbReference>
<dbReference type="OMA" id="MKPPFPE"/>
<dbReference type="GO" id="GO:0016747">
    <property type="term" value="F:acyltransferase activity, transferring groups other than amino-acyl groups"/>
    <property type="evidence" value="ECO:0007669"/>
    <property type="project" value="UniProtKB-ARBA"/>
</dbReference>
<keyword evidence="1" id="KW-0808">Transferase</keyword>
<proteinExistence type="predicted"/>
<dbReference type="eggNOG" id="ENOG502QPXT">
    <property type="taxonomic scope" value="Eukaryota"/>
</dbReference>
<dbReference type="AlphaFoldDB" id="A0A0A0L7H4"/>
<dbReference type="Proteomes" id="UP000029981">
    <property type="component" value="Chromosome 3"/>
</dbReference>
<dbReference type="InterPro" id="IPR023213">
    <property type="entry name" value="CAT-like_dom_sf"/>
</dbReference>
<dbReference type="STRING" id="3659.A0A0A0L7H4"/>
<dbReference type="InterPro" id="IPR051504">
    <property type="entry name" value="Plant_metabolite_acyltrans"/>
</dbReference>
<dbReference type="Gramene" id="KGN57758">
    <property type="protein sequence ID" value="KGN57758"/>
    <property type="gene ID" value="Csa_3G280970"/>
</dbReference>
<accession>A0A0A0L7H4</accession>
<dbReference type="Pfam" id="PF02458">
    <property type="entry name" value="Transferase"/>
    <property type="match status" value="1"/>
</dbReference>
<keyword evidence="4" id="KW-1185">Reference proteome</keyword>
<dbReference type="PANTHER" id="PTHR31625">
    <property type="match status" value="1"/>
</dbReference>
<dbReference type="EMBL" id="CM002924">
    <property type="protein sequence ID" value="KGN57758.1"/>
    <property type="molecule type" value="Genomic_DNA"/>
</dbReference>
<reference evidence="3 4" key="2">
    <citation type="journal article" date="2009" name="PLoS ONE">
        <title>An integrated genetic and cytogenetic map of the cucumber genome.</title>
        <authorList>
            <person name="Ren Y."/>
            <person name="Zhang Z."/>
            <person name="Liu J."/>
            <person name="Staub J.E."/>
            <person name="Han Y."/>
            <person name="Cheng Z."/>
            <person name="Li X."/>
            <person name="Lu J."/>
            <person name="Miao H."/>
            <person name="Kang H."/>
            <person name="Xie B."/>
            <person name="Gu X."/>
            <person name="Wang X."/>
            <person name="Du Y."/>
            <person name="Jin W."/>
            <person name="Huang S."/>
        </authorList>
    </citation>
    <scope>NUCLEOTIDE SEQUENCE [LARGE SCALE GENOMIC DNA]</scope>
    <source>
        <strain evidence="4">cv. 9930</strain>
    </source>
</reference>
<protein>
    <recommendedName>
        <fullName evidence="5">Anthocyanin acyltransferase</fullName>
    </recommendedName>
</protein>